<dbReference type="NCBIfam" id="NF002895">
    <property type="entry name" value="PRK03381.1"/>
    <property type="match status" value="1"/>
</dbReference>
<dbReference type="Pfam" id="PF01909">
    <property type="entry name" value="NTP_transf_2"/>
    <property type="match status" value="1"/>
</dbReference>
<feature type="domain" description="ACT" evidence="8">
    <location>
        <begin position="582"/>
        <end position="662"/>
    </location>
</feature>
<keyword evidence="6 7" id="KW-0511">Multifunctional enzyme</keyword>
<dbReference type="SUPFAM" id="SSF55021">
    <property type="entry name" value="ACT-like"/>
    <property type="match status" value="2"/>
</dbReference>
<dbReference type="RefSeq" id="WP_143986066.1">
    <property type="nucleotide sequence ID" value="NZ_CP041692.1"/>
</dbReference>
<evidence type="ECO:0000256" key="2">
    <source>
        <dbReference type="ARBA" id="ARBA00022695"/>
    </source>
</evidence>
<gene>
    <name evidence="7" type="primary">glnD</name>
    <name evidence="10" type="ORF">FOE78_09485</name>
</gene>
<dbReference type="SUPFAM" id="SSF81301">
    <property type="entry name" value="Nucleotidyltransferase"/>
    <property type="match status" value="1"/>
</dbReference>
<comment type="domain">
    <text evidence="7">Has four distinct domains: an N-terminal nucleotidyltransferase (NT) domain responsible for UTase activity, a central HD domain that encodes UR activity, and two C-terminal ACT domains that seem to have a role in glutamine sensing.</text>
</comment>
<dbReference type="KEGG" id="mik:FOE78_09485"/>
<feature type="domain" description="HD" evidence="9">
    <location>
        <begin position="394"/>
        <end position="501"/>
    </location>
</feature>
<dbReference type="GO" id="GO:0008081">
    <property type="term" value="F:phosphoric diester hydrolase activity"/>
    <property type="evidence" value="ECO:0007669"/>
    <property type="project" value="UniProtKB-UniRule"/>
</dbReference>
<dbReference type="CDD" id="cd05401">
    <property type="entry name" value="NT_GlnE_GlnD_like"/>
    <property type="match status" value="1"/>
</dbReference>
<keyword evidence="1 7" id="KW-0808">Transferase</keyword>
<dbReference type="InterPro" id="IPR045865">
    <property type="entry name" value="ACT-like_dom_sf"/>
</dbReference>
<dbReference type="InterPro" id="IPR002934">
    <property type="entry name" value="Polymerase_NTP_transf_dom"/>
</dbReference>
<dbReference type="PROSITE" id="PS51671">
    <property type="entry name" value="ACT"/>
    <property type="match status" value="2"/>
</dbReference>
<comment type="activity regulation">
    <text evidence="7">Uridylyltransferase (UTase) activity is inhibited by glutamine, while glutamine activates uridylyl-removing (UR) activity.</text>
</comment>
<dbReference type="GO" id="GO:0008773">
    <property type="term" value="F:[protein-PII] uridylyltransferase activity"/>
    <property type="evidence" value="ECO:0007669"/>
    <property type="project" value="UniProtKB-UniRule"/>
</dbReference>
<dbReference type="EC" id="3.1.4.-" evidence="7"/>
<evidence type="ECO:0000256" key="5">
    <source>
        <dbReference type="ARBA" id="ARBA00022842"/>
    </source>
</evidence>
<dbReference type="InterPro" id="IPR010043">
    <property type="entry name" value="UTase/UR"/>
</dbReference>
<dbReference type="PANTHER" id="PTHR47320:SF1">
    <property type="entry name" value="BIFUNCTIONAL URIDYLYLTRANSFERASE_URIDYLYL-REMOVING ENZYME"/>
    <property type="match status" value="1"/>
</dbReference>
<feature type="domain" description="ACT" evidence="8">
    <location>
        <begin position="686"/>
        <end position="759"/>
    </location>
</feature>
<dbReference type="Pfam" id="PF08335">
    <property type="entry name" value="GlnD_UR_UTase"/>
    <property type="match status" value="1"/>
</dbReference>
<dbReference type="InterPro" id="IPR003607">
    <property type="entry name" value="HD/PDEase_dom"/>
</dbReference>
<comment type="similarity">
    <text evidence="7">Belongs to the GlnD family.</text>
</comment>
<evidence type="ECO:0000256" key="7">
    <source>
        <dbReference type="HAMAP-Rule" id="MF_00277"/>
    </source>
</evidence>
<evidence type="ECO:0000256" key="6">
    <source>
        <dbReference type="ARBA" id="ARBA00023268"/>
    </source>
</evidence>
<dbReference type="InterPro" id="IPR043519">
    <property type="entry name" value="NT_sf"/>
</dbReference>
<evidence type="ECO:0000259" key="8">
    <source>
        <dbReference type="PROSITE" id="PS51671"/>
    </source>
</evidence>
<dbReference type="CDD" id="cd04873">
    <property type="entry name" value="ACT_UUR-ACR-like"/>
    <property type="match status" value="1"/>
</dbReference>
<dbReference type="EC" id="2.7.7.59" evidence="7"/>
<sequence length="759" mass="81851">MTAVVETALVELYERAGGPELGVALAAVGSLARRELGPYSDVDLVLLHDGADLGKINKLAERLWYPIWDSKIKLDHSVRTPAECADVAAKELTAGVGLLDLRVIAGDAGLTANARSRLLDGWRSGARKRLDELIASIVERNQTFGDAAYLLEPDLKEARGGFRDMIMLRALAATWLTDRPHQSVRDPYAFLLDVRDALHLSAGRNVDRLLATEAPDVAQRLGFNSTDALDPTDGLHRSVSLAARRIGHAIDLTVREARQVVPARRVIGFSRRGRRPNYERAPHGLVVHLGEVSLDRLTSPSEPLIGLRAGALAAQRGLVLSPVTAEHLGNLAPALPDPWPDEARESLLAMLSTGPALPPVWEALELNGCIGRWIPQWELIKAEPQYNPIHRHTVDRHSVQTAIEAHRHLTAVERPDILLLACLFHDIGKGLKARGVAGVDHAAGGAPVAREIVLSLGVAAEDAALIELLVREHLTLATLATRRDHADPATVDALIAAVDGKASTLKLLRALTESDARAAGPQAWSPWRAQLINALGDRVLLQLEGEEVPADVGSEFGIGLARSVLLDGRPRIEMQQRPGGVELIIACADRVGLFSDTAGLLAAHQVTVRSAVVGTIGGVAVNTWRTDANLVADLPDRAYLAGELLRLADHDQRVLSPVRRREARAHRQDQPPYVQLFDSASRTAAVIEVRVTDRAGLLYALGAALAEAGLSIRSAHITTLAGQAIDTFYVTEPDDTRPSQDRCRRAVRILTEAAAGPAR</sequence>
<dbReference type="PANTHER" id="PTHR47320">
    <property type="entry name" value="BIFUNCTIONAL URIDYLYLTRANSFERASE/URIDYLYL-REMOVING ENZYME"/>
    <property type="match status" value="1"/>
</dbReference>
<evidence type="ECO:0000313" key="11">
    <source>
        <dbReference type="Proteomes" id="UP000319263"/>
    </source>
</evidence>
<comment type="catalytic activity">
    <reaction evidence="7">
        <text>[protein-PII]-uridylyl-L-tyrosine + H2O = [protein-PII]-L-tyrosine + UMP + H(+)</text>
        <dbReference type="Rhea" id="RHEA:48600"/>
        <dbReference type="Rhea" id="RHEA-COMP:12147"/>
        <dbReference type="Rhea" id="RHEA-COMP:12148"/>
        <dbReference type="ChEBI" id="CHEBI:15377"/>
        <dbReference type="ChEBI" id="CHEBI:15378"/>
        <dbReference type="ChEBI" id="CHEBI:46858"/>
        <dbReference type="ChEBI" id="CHEBI:57865"/>
        <dbReference type="ChEBI" id="CHEBI:90602"/>
    </reaction>
</comment>
<comment type="caution">
    <text evidence="7">Lacks conserved residue(s) required for the propagation of feature annotation.</text>
</comment>
<evidence type="ECO:0000256" key="4">
    <source>
        <dbReference type="ARBA" id="ARBA00022801"/>
    </source>
</evidence>
<dbReference type="Proteomes" id="UP000319263">
    <property type="component" value="Chromosome"/>
</dbReference>
<dbReference type="Gene3D" id="1.10.3090.10">
    <property type="entry name" value="cca-adding enzyme, domain 2"/>
    <property type="match status" value="1"/>
</dbReference>
<keyword evidence="3" id="KW-0677">Repeat</keyword>
<dbReference type="EMBL" id="CP041692">
    <property type="protein sequence ID" value="QDP96100.1"/>
    <property type="molecule type" value="Genomic_DNA"/>
</dbReference>
<comment type="cofactor">
    <cofactor evidence="7">
        <name>Mg(2+)</name>
        <dbReference type="ChEBI" id="CHEBI:18420"/>
    </cofactor>
</comment>
<dbReference type="OrthoDB" id="9758038at2"/>
<dbReference type="InterPro" id="IPR013546">
    <property type="entry name" value="PII_UdlTrfase/GS_AdlTrfase"/>
</dbReference>
<dbReference type="HAMAP" id="MF_00277">
    <property type="entry name" value="PII_uridylyl_transf"/>
    <property type="match status" value="1"/>
</dbReference>
<dbReference type="InterPro" id="IPR002912">
    <property type="entry name" value="ACT_dom"/>
</dbReference>
<keyword evidence="11" id="KW-1185">Reference proteome</keyword>
<dbReference type="PROSITE" id="PS51831">
    <property type="entry name" value="HD"/>
    <property type="match status" value="1"/>
</dbReference>
<organism evidence="10 11">
    <name type="scientific">Microlunatus elymi</name>
    <dbReference type="NCBI Taxonomy" id="2596828"/>
    <lineage>
        <taxon>Bacteria</taxon>
        <taxon>Bacillati</taxon>
        <taxon>Actinomycetota</taxon>
        <taxon>Actinomycetes</taxon>
        <taxon>Propionibacteriales</taxon>
        <taxon>Propionibacteriaceae</taxon>
        <taxon>Microlunatus</taxon>
    </lineage>
</organism>
<name>A0A516PY53_9ACTN</name>
<feature type="region of interest" description="Uridylyltransferase" evidence="7">
    <location>
        <begin position="1"/>
        <end position="276"/>
    </location>
</feature>
<comment type="function">
    <text evidence="7">Modifies, by uridylylation and deuridylylation, the PII regulatory proteins (GlnB and homologs), in response to the nitrogen status of the cell that GlnD senses through the glutamine level. Under low glutamine levels, catalyzes the conversion of the PII proteins and UTP to PII-UMP and PPi, while under higher glutamine levels, GlnD hydrolyzes PII-UMP to PII and UMP (deuridylylation). Thus, controls uridylylation state and activity of the PII proteins, and plays an important role in the regulation of nitrogen metabolism.</text>
</comment>
<dbReference type="GO" id="GO:0006808">
    <property type="term" value="P:regulation of nitrogen utilization"/>
    <property type="evidence" value="ECO:0007669"/>
    <property type="project" value="UniProtKB-UniRule"/>
</dbReference>
<reference evidence="10 11" key="1">
    <citation type="submission" date="2019-07" db="EMBL/GenBank/DDBJ databases">
        <title>Microlunatus dokdonensis sp. nov. isolated from the rhizospheric soil of the wild plant Elymus tsukushiensis.</title>
        <authorList>
            <person name="Ghim S.-Y."/>
            <person name="Hwang Y.-J."/>
            <person name="Son J.-S."/>
            <person name="Shin J.-H."/>
        </authorList>
    </citation>
    <scope>NUCLEOTIDE SEQUENCE [LARGE SCALE GENOMIC DNA]</scope>
    <source>
        <strain evidence="10 11">KUDC0627</strain>
    </source>
</reference>
<evidence type="ECO:0000256" key="1">
    <source>
        <dbReference type="ARBA" id="ARBA00022679"/>
    </source>
</evidence>
<proteinExistence type="inferred from homology"/>
<dbReference type="InterPro" id="IPR006674">
    <property type="entry name" value="HD_domain"/>
</dbReference>
<evidence type="ECO:0000259" key="9">
    <source>
        <dbReference type="PROSITE" id="PS51831"/>
    </source>
</evidence>
<keyword evidence="2 7" id="KW-0548">Nucleotidyltransferase</keyword>
<keyword evidence="4 7" id="KW-0378">Hydrolase</keyword>
<comment type="catalytic activity">
    <reaction evidence="7">
        <text>[protein-PII]-L-tyrosine + UTP = [protein-PII]-uridylyl-L-tyrosine + diphosphate</text>
        <dbReference type="Rhea" id="RHEA:13673"/>
        <dbReference type="Rhea" id="RHEA-COMP:12147"/>
        <dbReference type="Rhea" id="RHEA-COMP:12148"/>
        <dbReference type="ChEBI" id="CHEBI:33019"/>
        <dbReference type="ChEBI" id="CHEBI:46398"/>
        <dbReference type="ChEBI" id="CHEBI:46858"/>
        <dbReference type="ChEBI" id="CHEBI:90602"/>
        <dbReference type="EC" id="2.7.7.59"/>
    </reaction>
</comment>
<dbReference type="AlphaFoldDB" id="A0A516PY53"/>
<protein>
    <recommendedName>
        <fullName evidence="7">Bifunctional uridylyltransferase/uridylyl-removing enzyme</fullName>
        <shortName evidence="7">UTase/UR</shortName>
    </recommendedName>
    <alternativeName>
        <fullName evidence="7">Bifunctional [protein-PII] modification enzyme</fullName>
    </alternativeName>
    <alternativeName>
        <fullName evidence="7">Bifunctional nitrogen sensor protein</fullName>
    </alternativeName>
    <domain>
        <recommendedName>
            <fullName evidence="7">[Protein-PII] uridylyltransferase</fullName>
            <shortName evidence="7">PII uridylyltransferase</shortName>
            <shortName evidence="7">UTase</shortName>
            <ecNumber evidence="7">2.7.7.59</ecNumber>
        </recommendedName>
    </domain>
    <domain>
        <recommendedName>
            <fullName evidence="7">[Protein-PII]-UMP uridylyl-removing enzyme</fullName>
            <shortName evidence="7">UR</shortName>
            <ecNumber evidence="7">3.1.4.-</ecNumber>
        </recommendedName>
    </domain>
</protein>
<evidence type="ECO:0000313" key="10">
    <source>
        <dbReference type="EMBL" id="QDP96100.1"/>
    </source>
</evidence>
<dbReference type="SUPFAM" id="SSF109604">
    <property type="entry name" value="HD-domain/PDEase-like"/>
    <property type="match status" value="1"/>
</dbReference>
<keyword evidence="5 7" id="KW-0460">Magnesium</keyword>
<dbReference type="Pfam" id="PF01842">
    <property type="entry name" value="ACT"/>
    <property type="match status" value="1"/>
</dbReference>
<dbReference type="CDD" id="cd00077">
    <property type="entry name" value="HDc"/>
    <property type="match status" value="1"/>
</dbReference>
<accession>A0A516PY53</accession>
<dbReference type="SMART" id="SM00471">
    <property type="entry name" value="HDc"/>
    <property type="match status" value="1"/>
</dbReference>
<evidence type="ECO:0000256" key="3">
    <source>
        <dbReference type="ARBA" id="ARBA00022737"/>
    </source>
</evidence>